<dbReference type="InterPro" id="IPR036890">
    <property type="entry name" value="HATPase_C_sf"/>
</dbReference>
<dbReference type="Gene3D" id="3.30.565.10">
    <property type="entry name" value="Histidine kinase-like ATPase, C-terminal domain"/>
    <property type="match status" value="1"/>
</dbReference>
<dbReference type="Pfam" id="PF13581">
    <property type="entry name" value="HATPase_c_2"/>
    <property type="match status" value="1"/>
</dbReference>
<dbReference type="GO" id="GO:0005524">
    <property type="term" value="F:ATP binding"/>
    <property type="evidence" value="ECO:0007669"/>
    <property type="project" value="UniProtKB-KW"/>
</dbReference>
<name>A0ABW2TSI5_9PSEU</name>
<dbReference type="EMBL" id="JBHTEY010000004">
    <property type="protein sequence ID" value="MFC7616790.1"/>
    <property type="molecule type" value="Genomic_DNA"/>
</dbReference>
<evidence type="ECO:0000259" key="2">
    <source>
        <dbReference type="Pfam" id="PF13581"/>
    </source>
</evidence>
<dbReference type="InterPro" id="IPR050267">
    <property type="entry name" value="Anti-sigma-factor_SerPK"/>
</dbReference>
<dbReference type="Proteomes" id="UP001596512">
    <property type="component" value="Unassembled WGS sequence"/>
</dbReference>
<evidence type="ECO:0000256" key="1">
    <source>
        <dbReference type="ARBA" id="ARBA00022527"/>
    </source>
</evidence>
<keyword evidence="1" id="KW-0808">Transferase</keyword>
<dbReference type="CDD" id="cd16936">
    <property type="entry name" value="HATPase_RsbW-like"/>
    <property type="match status" value="1"/>
</dbReference>
<keyword evidence="1" id="KW-0418">Kinase</keyword>
<proteinExistence type="predicted"/>
<keyword evidence="3" id="KW-0067">ATP-binding</keyword>
<evidence type="ECO:0000313" key="4">
    <source>
        <dbReference type="Proteomes" id="UP001596512"/>
    </source>
</evidence>
<evidence type="ECO:0000313" key="3">
    <source>
        <dbReference type="EMBL" id="MFC7616790.1"/>
    </source>
</evidence>
<dbReference type="InterPro" id="IPR003594">
    <property type="entry name" value="HATPase_dom"/>
</dbReference>
<dbReference type="PANTHER" id="PTHR35526">
    <property type="entry name" value="ANTI-SIGMA-F FACTOR RSBW-RELATED"/>
    <property type="match status" value="1"/>
</dbReference>
<keyword evidence="4" id="KW-1185">Reference proteome</keyword>
<comment type="caution">
    <text evidence="3">The sequence shown here is derived from an EMBL/GenBank/DDBJ whole genome shotgun (WGS) entry which is preliminary data.</text>
</comment>
<keyword evidence="3" id="KW-0547">Nucleotide-binding</keyword>
<organism evidence="3 4">
    <name type="scientific">Actinokineospora soli</name>
    <dbReference type="NCBI Taxonomy" id="1048753"/>
    <lineage>
        <taxon>Bacteria</taxon>
        <taxon>Bacillati</taxon>
        <taxon>Actinomycetota</taxon>
        <taxon>Actinomycetes</taxon>
        <taxon>Pseudonocardiales</taxon>
        <taxon>Pseudonocardiaceae</taxon>
        <taxon>Actinokineospora</taxon>
    </lineage>
</organism>
<reference evidence="4" key="1">
    <citation type="journal article" date="2019" name="Int. J. Syst. Evol. Microbiol.">
        <title>The Global Catalogue of Microorganisms (GCM) 10K type strain sequencing project: providing services to taxonomists for standard genome sequencing and annotation.</title>
        <authorList>
            <consortium name="The Broad Institute Genomics Platform"/>
            <consortium name="The Broad Institute Genome Sequencing Center for Infectious Disease"/>
            <person name="Wu L."/>
            <person name="Ma J."/>
        </authorList>
    </citation>
    <scope>NUCLEOTIDE SEQUENCE [LARGE SCALE GENOMIC DNA]</scope>
    <source>
        <strain evidence="4">JCM 17695</strain>
    </source>
</reference>
<protein>
    <submittedName>
        <fullName evidence="3">ATP-binding protein</fullName>
    </submittedName>
</protein>
<dbReference type="SUPFAM" id="SSF55874">
    <property type="entry name" value="ATPase domain of HSP90 chaperone/DNA topoisomerase II/histidine kinase"/>
    <property type="match status" value="1"/>
</dbReference>
<dbReference type="PANTHER" id="PTHR35526:SF3">
    <property type="entry name" value="ANTI-SIGMA-F FACTOR RSBW"/>
    <property type="match status" value="1"/>
</dbReference>
<feature type="domain" description="Histidine kinase/HSP90-like ATPase" evidence="2">
    <location>
        <begin position="25"/>
        <end position="136"/>
    </location>
</feature>
<sequence length="146" mass="15326">MKAATGDNRGAAGQNARTAVIRLRPRPGSVASARYFTTAVLASWRVADDVVQDVLLAVSELVTNAVEHGVGEVVLELVNHVGRCLRVQVSDKGLGANPALVPLSPETPRSRGLAIVAAVSSAWGHRGDDAGLCVWAEFPLVRVDPL</sequence>
<accession>A0ABW2TSI5</accession>
<keyword evidence="1" id="KW-0723">Serine/threonine-protein kinase</keyword>
<gene>
    <name evidence="3" type="ORF">ACFQV2_28405</name>
</gene>